<protein>
    <recommendedName>
        <fullName evidence="3">protein-histidine N-methyltransferase</fullName>
        <ecNumber evidence="3">2.1.1.85</ecNumber>
    </recommendedName>
</protein>
<gene>
    <name evidence="10" type="ORF">LtaPh_1507200</name>
</gene>
<accession>A0A640KC42</accession>
<dbReference type="OrthoDB" id="1723750at2759"/>
<dbReference type="InterPro" id="IPR019410">
    <property type="entry name" value="Methyltransf_16"/>
</dbReference>
<keyword evidence="6" id="KW-0808">Transferase</keyword>
<comment type="caution">
    <text evidence="10">The sequence shown here is derived from an EMBL/GenBank/DDBJ whole genome shotgun (WGS) entry which is preliminary data.</text>
</comment>
<proteinExistence type="inferred from homology"/>
<dbReference type="PANTHER" id="PTHR14614">
    <property type="entry name" value="HEPATOCELLULAR CARCINOMA-ASSOCIATED ANTIGEN"/>
    <property type="match status" value="1"/>
</dbReference>
<evidence type="ECO:0000256" key="5">
    <source>
        <dbReference type="ARBA" id="ARBA00022603"/>
    </source>
</evidence>
<dbReference type="AlphaFoldDB" id="A0A640KC42"/>
<keyword evidence="5" id="KW-0489">Methyltransferase</keyword>
<evidence type="ECO:0000256" key="1">
    <source>
        <dbReference type="ARBA" id="ARBA00004123"/>
    </source>
</evidence>
<evidence type="ECO:0000256" key="8">
    <source>
        <dbReference type="ARBA" id="ARBA00023242"/>
    </source>
</evidence>
<evidence type="ECO:0000313" key="11">
    <source>
        <dbReference type="Proteomes" id="UP000419144"/>
    </source>
</evidence>
<keyword evidence="8" id="KW-0539">Nucleus</keyword>
<dbReference type="Proteomes" id="UP000419144">
    <property type="component" value="Unassembled WGS sequence"/>
</dbReference>
<dbReference type="Gene3D" id="3.40.50.150">
    <property type="entry name" value="Vaccinia Virus protein VP39"/>
    <property type="match status" value="1"/>
</dbReference>
<evidence type="ECO:0000313" key="10">
    <source>
        <dbReference type="EMBL" id="GET87260.1"/>
    </source>
</evidence>
<dbReference type="GO" id="GO:0032259">
    <property type="term" value="P:methylation"/>
    <property type="evidence" value="ECO:0007669"/>
    <property type="project" value="UniProtKB-KW"/>
</dbReference>
<dbReference type="PANTHER" id="PTHR14614:SF39">
    <property type="entry name" value="HISTIDINE PROTEIN METHYLTRANSFERASE 1 HOMOLOG"/>
    <property type="match status" value="1"/>
</dbReference>
<dbReference type="InterPro" id="IPR029063">
    <property type="entry name" value="SAM-dependent_MTases_sf"/>
</dbReference>
<sequence>MDASAAGFFFPFGSPSETDTCSGATTVNAVNSTSSTLSTAVPSPPVWPLPKTSTATFPWVSLDSDTLHEWAAGYCCAVPSSHVKFSPSSKPLQLKLHVPLSESTPGDASSSADRNRKDAFTLCYQTPPEVGTLTSVDVTQTPGRTLSSSSKKEHRDVIPGRYYGGLKVWSCAVLLAEYLVNHAGEYRSLFETAAVVVELGCGQGLPGMAAMCLGARRVVFQDYNEEVLNVCTKPNVAATVCANEGLQQPRDGVDTTPLLQAKFVHGDWVDLSWESKDAASSSAGVDAFCDVILGADVTFDKDACDKLACILHRWMRPHTGIAVIGSKDYYFGTNGGYLEFKKSAEPYGLRVELLKRVDTADKMPHVLLRVTHTA</sequence>
<evidence type="ECO:0000256" key="3">
    <source>
        <dbReference type="ARBA" id="ARBA00012533"/>
    </source>
</evidence>
<dbReference type="EMBL" id="BLBS01000019">
    <property type="protein sequence ID" value="GET87260.1"/>
    <property type="molecule type" value="Genomic_DNA"/>
</dbReference>
<comment type="similarity">
    <text evidence="9">Belongs to the methyltransferase superfamily. METTL18 family.</text>
</comment>
<keyword evidence="11" id="KW-1185">Reference proteome</keyword>
<dbReference type="SUPFAM" id="SSF53335">
    <property type="entry name" value="S-adenosyl-L-methionine-dependent methyltransferases"/>
    <property type="match status" value="1"/>
</dbReference>
<dbReference type="VEuPathDB" id="TriTrypDB:LtaPh_1507200"/>
<dbReference type="GO" id="GO:0005737">
    <property type="term" value="C:cytoplasm"/>
    <property type="evidence" value="ECO:0007669"/>
    <property type="project" value="UniProtKB-SubCell"/>
</dbReference>
<comment type="subcellular location">
    <subcellularLocation>
        <location evidence="2">Cytoplasm</location>
    </subcellularLocation>
    <subcellularLocation>
        <location evidence="1">Nucleus</location>
    </subcellularLocation>
</comment>
<name>A0A640KC42_LEITA</name>
<dbReference type="Pfam" id="PF10294">
    <property type="entry name" value="Methyltransf_16"/>
    <property type="match status" value="1"/>
</dbReference>
<dbReference type="EC" id="2.1.1.85" evidence="3"/>
<evidence type="ECO:0000256" key="7">
    <source>
        <dbReference type="ARBA" id="ARBA00022691"/>
    </source>
</evidence>
<evidence type="ECO:0000256" key="2">
    <source>
        <dbReference type="ARBA" id="ARBA00004496"/>
    </source>
</evidence>
<keyword evidence="4" id="KW-0963">Cytoplasm</keyword>
<organism evidence="10 11">
    <name type="scientific">Leishmania tarentolae</name>
    <name type="common">Sauroleishmania tarentolae</name>
    <dbReference type="NCBI Taxonomy" id="5689"/>
    <lineage>
        <taxon>Eukaryota</taxon>
        <taxon>Discoba</taxon>
        <taxon>Euglenozoa</taxon>
        <taxon>Kinetoplastea</taxon>
        <taxon>Metakinetoplastina</taxon>
        <taxon>Trypanosomatida</taxon>
        <taxon>Trypanosomatidae</taxon>
        <taxon>Leishmaniinae</taxon>
        <taxon>Leishmania</taxon>
        <taxon>lizard Leishmania</taxon>
    </lineage>
</organism>
<evidence type="ECO:0000256" key="6">
    <source>
        <dbReference type="ARBA" id="ARBA00022679"/>
    </source>
</evidence>
<dbReference type="GO" id="GO:0005634">
    <property type="term" value="C:nucleus"/>
    <property type="evidence" value="ECO:0007669"/>
    <property type="project" value="UniProtKB-SubCell"/>
</dbReference>
<evidence type="ECO:0000256" key="4">
    <source>
        <dbReference type="ARBA" id="ARBA00022490"/>
    </source>
</evidence>
<evidence type="ECO:0000256" key="9">
    <source>
        <dbReference type="ARBA" id="ARBA00038126"/>
    </source>
</evidence>
<dbReference type="GO" id="GO:0018064">
    <property type="term" value="F:protein-L-histidine N-tele-methyltransferase activity"/>
    <property type="evidence" value="ECO:0007669"/>
    <property type="project" value="UniProtKB-EC"/>
</dbReference>
<reference evidence="10" key="1">
    <citation type="submission" date="2019-11" db="EMBL/GenBank/DDBJ databases">
        <title>Leishmania tarentolae CDS.</title>
        <authorList>
            <person name="Goto Y."/>
            <person name="Yamagishi J."/>
        </authorList>
    </citation>
    <scope>NUCLEOTIDE SEQUENCE [LARGE SCALE GENOMIC DNA]</scope>
    <source>
        <strain evidence="10">Parrot Tar II</strain>
    </source>
</reference>
<keyword evidence="7" id="KW-0949">S-adenosyl-L-methionine</keyword>